<protein>
    <recommendedName>
        <fullName evidence="3">Alpha/beta hydrolase</fullName>
    </recommendedName>
</protein>
<dbReference type="Proteomes" id="UP000175706">
    <property type="component" value="Unassembled WGS sequence"/>
</dbReference>
<name>A0A1E8B8C6_BACMY</name>
<evidence type="ECO:0008006" key="3">
    <source>
        <dbReference type="Google" id="ProtNLM"/>
    </source>
</evidence>
<gene>
    <name evidence="1" type="ORF">BWGOE8_23340</name>
</gene>
<proteinExistence type="predicted"/>
<comment type="caution">
    <text evidence="1">The sequence shown here is derived from an EMBL/GenBank/DDBJ whole genome shotgun (WGS) entry which is preliminary data.</text>
</comment>
<sequence>MILHTYISGEGQPIVLLHSGGMTGLVEFDEQVEFFTEKQY</sequence>
<dbReference type="EMBL" id="LXLT01000026">
    <property type="protein sequence ID" value="OFD79911.1"/>
    <property type="molecule type" value="Genomic_DNA"/>
</dbReference>
<dbReference type="PATRIC" id="fig|86662.25.peg.2342"/>
<evidence type="ECO:0000313" key="2">
    <source>
        <dbReference type="Proteomes" id="UP000175706"/>
    </source>
</evidence>
<organism evidence="1 2">
    <name type="scientific">Bacillus mycoides</name>
    <dbReference type="NCBI Taxonomy" id="1405"/>
    <lineage>
        <taxon>Bacteria</taxon>
        <taxon>Bacillati</taxon>
        <taxon>Bacillota</taxon>
        <taxon>Bacilli</taxon>
        <taxon>Bacillales</taxon>
        <taxon>Bacillaceae</taxon>
        <taxon>Bacillus</taxon>
        <taxon>Bacillus cereus group</taxon>
    </lineage>
</organism>
<accession>A0A1E8B8C6</accession>
<dbReference type="AlphaFoldDB" id="A0A1E8B8C6"/>
<reference evidence="1 2" key="1">
    <citation type="submission" date="2016-05" db="EMBL/GenBank/DDBJ databases">
        <title>Bacillus thuringiensis and Bacillus weihenstephanensis as novel biocontrol agents of wilt causing Verticillium species.</title>
        <authorList>
            <person name="Hollensteiner J."/>
            <person name="Wemheuer F."/>
            <person name="Harting R."/>
            <person name="Kolarzyk A."/>
            <person name="Diaz-Valerio S."/>
            <person name="Poehlein A."/>
            <person name="Brzuszkiewicz E."/>
            <person name="Nesemann K."/>
            <person name="Braus-Stromeyer S."/>
            <person name="Braus G."/>
            <person name="Daniel R."/>
            <person name="Liesegang H."/>
        </authorList>
    </citation>
    <scope>NUCLEOTIDE SEQUENCE [LARGE SCALE GENOMIC DNA]</scope>
    <source>
        <strain evidence="1 2">GOE8</strain>
    </source>
</reference>
<evidence type="ECO:0000313" key="1">
    <source>
        <dbReference type="EMBL" id="OFD79911.1"/>
    </source>
</evidence>